<accession>A0AAV5IBD5</accession>
<name>A0AAV5IBD5_9ROSI</name>
<organism evidence="1 2">
    <name type="scientific">Rubroshorea leprosula</name>
    <dbReference type="NCBI Taxonomy" id="152421"/>
    <lineage>
        <taxon>Eukaryota</taxon>
        <taxon>Viridiplantae</taxon>
        <taxon>Streptophyta</taxon>
        <taxon>Embryophyta</taxon>
        <taxon>Tracheophyta</taxon>
        <taxon>Spermatophyta</taxon>
        <taxon>Magnoliopsida</taxon>
        <taxon>eudicotyledons</taxon>
        <taxon>Gunneridae</taxon>
        <taxon>Pentapetalae</taxon>
        <taxon>rosids</taxon>
        <taxon>malvids</taxon>
        <taxon>Malvales</taxon>
        <taxon>Dipterocarpaceae</taxon>
        <taxon>Rubroshorea</taxon>
    </lineage>
</organism>
<dbReference type="EMBL" id="BPVZ01000010">
    <property type="protein sequence ID" value="GKU96342.1"/>
    <property type="molecule type" value="Genomic_DNA"/>
</dbReference>
<protein>
    <submittedName>
        <fullName evidence="1">Uncharacterized protein</fullName>
    </submittedName>
</protein>
<dbReference type="Proteomes" id="UP001054252">
    <property type="component" value="Unassembled WGS sequence"/>
</dbReference>
<evidence type="ECO:0000313" key="1">
    <source>
        <dbReference type="EMBL" id="GKU96342.1"/>
    </source>
</evidence>
<keyword evidence="2" id="KW-1185">Reference proteome</keyword>
<proteinExistence type="predicted"/>
<comment type="caution">
    <text evidence="1">The sequence shown here is derived from an EMBL/GenBank/DDBJ whole genome shotgun (WGS) entry which is preliminary data.</text>
</comment>
<reference evidence="1 2" key="1">
    <citation type="journal article" date="2021" name="Commun. Biol.">
        <title>The genome of Shorea leprosula (Dipterocarpaceae) highlights the ecological relevance of drought in aseasonal tropical rainforests.</title>
        <authorList>
            <person name="Ng K.K.S."/>
            <person name="Kobayashi M.J."/>
            <person name="Fawcett J.A."/>
            <person name="Hatakeyama M."/>
            <person name="Paape T."/>
            <person name="Ng C.H."/>
            <person name="Ang C.C."/>
            <person name="Tnah L.H."/>
            <person name="Lee C.T."/>
            <person name="Nishiyama T."/>
            <person name="Sese J."/>
            <person name="O'Brien M.J."/>
            <person name="Copetti D."/>
            <person name="Mohd Noor M.I."/>
            <person name="Ong R.C."/>
            <person name="Putra M."/>
            <person name="Sireger I.Z."/>
            <person name="Indrioko S."/>
            <person name="Kosugi Y."/>
            <person name="Izuno A."/>
            <person name="Isagi Y."/>
            <person name="Lee S.L."/>
            <person name="Shimizu K.K."/>
        </authorList>
    </citation>
    <scope>NUCLEOTIDE SEQUENCE [LARGE SCALE GENOMIC DNA]</scope>
    <source>
        <strain evidence="1">214</strain>
    </source>
</reference>
<evidence type="ECO:0000313" key="2">
    <source>
        <dbReference type="Proteomes" id="UP001054252"/>
    </source>
</evidence>
<gene>
    <name evidence="1" type="ORF">SLEP1_g9591</name>
</gene>
<dbReference type="AlphaFoldDB" id="A0AAV5IBD5"/>
<sequence>MSMELAVVGGPLTHLQLVMSLEVFSSCGPRQRQASMEI</sequence>